<feature type="domain" description="RNA polymerase sigma-70 region 4" evidence="6">
    <location>
        <begin position="187"/>
        <end position="232"/>
    </location>
</feature>
<protein>
    <submittedName>
        <fullName evidence="7">Sigma-70 family RNA polymerase sigma factor</fullName>
    </submittedName>
</protein>
<dbReference type="CDD" id="cd06171">
    <property type="entry name" value="Sigma70_r4"/>
    <property type="match status" value="1"/>
</dbReference>
<dbReference type="GO" id="GO:0003677">
    <property type="term" value="F:DNA binding"/>
    <property type="evidence" value="ECO:0007669"/>
    <property type="project" value="UniProtKB-KW"/>
</dbReference>
<evidence type="ECO:0000313" key="8">
    <source>
        <dbReference type="Proteomes" id="UP000275137"/>
    </source>
</evidence>
<evidence type="ECO:0000259" key="6">
    <source>
        <dbReference type="Pfam" id="PF04545"/>
    </source>
</evidence>
<dbReference type="GO" id="GO:0016987">
    <property type="term" value="F:sigma factor activity"/>
    <property type="evidence" value="ECO:0007669"/>
    <property type="project" value="UniProtKB-KW"/>
</dbReference>
<keyword evidence="1" id="KW-0805">Transcription regulation</keyword>
<dbReference type="InterPro" id="IPR007630">
    <property type="entry name" value="RNA_pol_sigma70_r4"/>
</dbReference>
<dbReference type="InterPro" id="IPR013325">
    <property type="entry name" value="RNA_pol_sigma_r2"/>
</dbReference>
<comment type="caution">
    <text evidence="7">The sequence shown here is derived from an EMBL/GenBank/DDBJ whole genome shotgun (WGS) entry which is preliminary data.</text>
</comment>
<dbReference type="Gene3D" id="1.10.1740.10">
    <property type="match status" value="1"/>
</dbReference>
<evidence type="ECO:0000256" key="3">
    <source>
        <dbReference type="ARBA" id="ARBA00023125"/>
    </source>
</evidence>
<dbReference type="InterPro" id="IPR013324">
    <property type="entry name" value="RNA_pol_sigma_r3/r4-like"/>
</dbReference>
<name>A0A3N0UZW7_9PROT</name>
<dbReference type="SUPFAM" id="SSF88659">
    <property type="entry name" value="Sigma3 and sigma4 domains of RNA polymerase sigma factors"/>
    <property type="match status" value="1"/>
</dbReference>
<dbReference type="InterPro" id="IPR007627">
    <property type="entry name" value="RNA_pol_sigma70_r2"/>
</dbReference>
<evidence type="ECO:0000256" key="1">
    <source>
        <dbReference type="ARBA" id="ARBA00023015"/>
    </source>
</evidence>
<dbReference type="AlphaFoldDB" id="A0A3N0UZW7"/>
<evidence type="ECO:0000259" key="5">
    <source>
        <dbReference type="Pfam" id="PF04542"/>
    </source>
</evidence>
<gene>
    <name evidence="7" type="ORF">ED236_09290</name>
</gene>
<feature type="domain" description="RNA polymerase sigma-70 region 2" evidence="5">
    <location>
        <begin position="48"/>
        <end position="96"/>
    </location>
</feature>
<evidence type="ECO:0000256" key="2">
    <source>
        <dbReference type="ARBA" id="ARBA00023082"/>
    </source>
</evidence>
<keyword evidence="2" id="KW-0731">Sigma factor</keyword>
<dbReference type="PANTHER" id="PTHR30385:SF8">
    <property type="entry name" value="RNA POLYMERASE SIGMA-E FACTOR"/>
    <property type="match status" value="1"/>
</dbReference>
<reference evidence="7 8" key="1">
    <citation type="submission" date="2018-10" db="EMBL/GenBank/DDBJ databases">
        <authorList>
            <person name="Chen W.-M."/>
        </authorList>
    </citation>
    <scope>NUCLEOTIDE SEQUENCE [LARGE SCALE GENOMIC DNA]</scope>
    <source>
        <strain evidence="7 8">H-5</strain>
    </source>
</reference>
<keyword evidence="3" id="KW-0238">DNA-binding</keyword>
<evidence type="ECO:0000256" key="4">
    <source>
        <dbReference type="ARBA" id="ARBA00023163"/>
    </source>
</evidence>
<dbReference type="Pfam" id="PF04545">
    <property type="entry name" value="Sigma70_r4"/>
    <property type="match status" value="1"/>
</dbReference>
<keyword evidence="8" id="KW-1185">Reference proteome</keyword>
<dbReference type="PRINTS" id="PR00046">
    <property type="entry name" value="SIGMA70FCT"/>
</dbReference>
<keyword evidence="4" id="KW-0804">Transcription</keyword>
<dbReference type="GO" id="GO:0006352">
    <property type="term" value="P:DNA-templated transcription initiation"/>
    <property type="evidence" value="ECO:0007669"/>
    <property type="project" value="InterPro"/>
</dbReference>
<dbReference type="SUPFAM" id="SSF88946">
    <property type="entry name" value="Sigma2 domain of RNA polymerase sigma factors"/>
    <property type="match status" value="1"/>
</dbReference>
<dbReference type="Gene3D" id="1.20.140.160">
    <property type="match status" value="1"/>
</dbReference>
<evidence type="ECO:0000313" key="7">
    <source>
        <dbReference type="EMBL" id="ROH85912.1"/>
    </source>
</evidence>
<proteinExistence type="predicted"/>
<dbReference type="PANTHER" id="PTHR30385">
    <property type="entry name" value="SIGMA FACTOR F FLAGELLAR"/>
    <property type="match status" value="1"/>
</dbReference>
<organism evidence="7 8">
    <name type="scientific">Pseudomethylobacillus aquaticus</name>
    <dbReference type="NCBI Taxonomy" id="2676064"/>
    <lineage>
        <taxon>Bacteria</taxon>
        <taxon>Pseudomonadati</taxon>
        <taxon>Pseudomonadota</taxon>
        <taxon>Betaproteobacteria</taxon>
        <taxon>Nitrosomonadales</taxon>
        <taxon>Methylophilaceae</taxon>
        <taxon>Pseudomethylobacillus</taxon>
    </lineage>
</organism>
<dbReference type="Proteomes" id="UP000275137">
    <property type="component" value="Unassembled WGS sequence"/>
</dbReference>
<dbReference type="InterPro" id="IPR014284">
    <property type="entry name" value="RNA_pol_sigma-70_dom"/>
</dbReference>
<accession>A0A3N0UZW7</accession>
<dbReference type="NCBIfam" id="TIGR02937">
    <property type="entry name" value="sigma70-ECF"/>
    <property type="match status" value="1"/>
</dbReference>
<dbReference type="InterPro" id="IPR000943">
    <property type="entry name" value="RNA_pol_sigma70"/>
</dbReference>
<dbReference type="EMBL" id="RJVP01000004">
    <property type="protein sequence ID" value="ROH85912.1"/>
    <property type="molecule type" value="Genomic_DNA"/>
</dbReference>
<dbReference type="Pfam" id="PF04542">
    <property type="entry name" value="Sigma70_r2"/>
    <property type="match status" value="1"/>
</dbReference>
<sequence length="245" mass="28697">MATVETAFQASAIWEAFLRERSGQARETLIQQYSSFANMLAAKLYANRQVDHIEFDEFRQHALVGLMESIDRYDPMHGASFETFAAHRIKGAILTGVEKYCERQEQISARARLRKERMQQLLLSVAEANTDPNPFMRLVDIALGTAIGYMLDDSGMYQSGQEVQEHNVYRSHELRDLIRVVDRLVTTLPEAEEKVIRYHYFQQVRFDHIAERMQISKGRVSQIHHRALRRLYEHYDELKLLRTDY</sequence>